<dbReference type="EMBL" id="LUTY01001609">
    <property type="protein sequence ID" value="OAD21466.1"/>
    <property type="molecule type" value="Genomic_DNA"/>
</dbReference>
<reference evidence="1 2" key="1">
    <citation type="submission" date="2016-05" db="EMBL/GenBank/DDBJ databases">
        <title>Single-cell genome of chain-forming Candidatus Thiomargarita nelsonii and comparison to other large sulfur-oxidizing bacteria.</title>
        <authorList>
            <person name="Winkel M."/>
            <person name="Salman V."/>
            <person name="Woyke T."/>
            <person name="Schulz-Vogt H."/>
            <person name="Richter M."/>
            <person name="Flood B."/>
            <person name="Bailey J."/>
            <person name="Amann R."/>
            <person name="Mussmann M."/>
        </authorList>
    </citation>
    <scope>NUCLEOTIDE SEQUENCE [LARGE SCALE GENOMIC DNA]</scope>
    <source>
        <strain evidence="1 2">THI036</strain>
    </source>
</reference>
<gene>
    <name evidence="1" type="ORF">THIOM_002763</name>
</gene>
<evidence type="ECO:0000313" key="2">
    <source>
        <dbReference type="Proteomes" id="UP000076962"/>
    </source>
</evidence>
<accession>A0A176S0J4</accession>
<dbReference type="Proteomes" id="UP000076962">
    <property type="component" value="Unassembled WGS sequence"/>
</dbReference>
<evidence type="ECO:0000313" key="1">
    <source>
        <dbReference type="EMBL" id="OAD21466.1"/>
    </source>
</evidence>
<organism evidence="1 2">
    <name type="scientific">Candidatus Thiomargarita nelsonii</name>
    <dbReference type="NCBI Taxonomy" id="1003181"/>
    <lineage>
        <taxon>Bacteria</taxon>
        <taxon>Pseudomonadati</taxon>
        <taxon>Pseudomonadota</taxon>
        <taxon>Gammaproteobacteria</taxon>
        <taxon>Thiotrichales</taxon>
        <taxon>Thiotrichaceae</taxon>
        <taxon>Thiomargarita</taxon>
    </lineage>
</organism>
<keyword evidence="2" id="KW-1185">Reference proteome</keyword>
<comment type="caution">
    <text evidence="1">The sequence shown here is derived from an EMBL/GenBank/DDBJ whole genome shotgun (WGS) entry which is preliminary data.</text>
</comment>
<name>A0A176S0J4_9GAMM</name>
<proteinExistence type="predicted"/>
<protein>
    <submittedName>
        <fullName evidence="1">Uncharacterized protein</fullName>
    </submittedName>
</protein>
<sequence>MGNKKIPLAHPEILRFSKYLILLDLSLNKFITTIFIRVRLLARFFRCKEPYTNEEIIKGQVY</sequence>
<dbReference type="AlphaFoldDB" id="A0A176S0J4"/>